<dbReference type="PANTHER" id="PTHR24006:SF937">
    <property type="entry name" value="UBIQUITIN CARBOXYL-TERMINAL HYDROLASE"/>
    <property type="match status" value="1"/>
</dbReference>
<sequence length="544" mass="62494">MSSRKTVPGKGITTNGYHNDLDYENGEITQEVTPPPDNFGHIKSCQHIKSVLDSKAHDNVLITYKQAVNITVTNNKNYSNKKFTMKKDGSSILSNKLQDLKLKSLKCTDCSLNNFYNNFICLQCPHVGCFHNSNHAYNHYKLNQHLFAIDSYNGLLYCFSCGDYVNNSKLEKIRLKILTNDDSVEKFNKIESNNDNNEEYLLPSKQAMNGLKGFINLGSTCFMSCILQSFIHNPILKYQFFNNDYHFLNCDSNHDYMNGLIDENNACITCSIDNIFKGFFTANNPEGFGMTNLLMTAWFKKKSLAGFQEQDAHEFWQFLLNEFHLDYERINKKLNANHLVDDDFNCKCITHTTFSGQLNSSIKCLNCDSITETIDPLIDLSLEMNHLNHLTNPTLYDCLDLFTKDEKLDVMYTCQHCETKSKAIKSLKIKKLPPVLSIQLKRFEHNLYNDVSSKIETPVKTPLFLNLTKYTSDVSDDEIDQNKVYELFTVVSHIGSVNTGHYIVMIKNGDGKWFRFDDSVISIVSQDEVMNTNAYLLFYITHRI</sequence>
<name>A0A1E4RSE3_9ASCO</name>
<dbReference type="GO" id="GO:0005634">
    <property type="term" value="C:nucleus"/>
    <property type="evidence" value="ECO:0007669"/>
    <property type="project" value="TreeGrafter"/>
</dbReference>
<dbReference type="Pfam" id="PF02148">
    <property type="entry name" value="zf-UBP"/>
    <property type="match status" value="1"/>
</dbReference>
<keyword evidence="8" id="KW-1185">Reference proteome</keyword>
<dbReference type="GO" id="GO:0004843">
    <property type="term" value="F:cysteine-type deubiquitinase activity"/>
    <property type="evidence" value="ECO:0007669"/>
    <property type="project" value="InterPro"/>
</dbReference>
<dbReference type="GO" id="GO:0008270">
    <property type="term" value="F:zinc ion binding"/>
    <property type="evidence" value="ECO:0007669"/>
    <property type="project" value="UniProtKB-KW"/>
</dbReference>
<dbReference type="RefSeq" id="XP_020079291.1">
    <property type="nucleotide sequence ID" value="XM_020222463.1"/>
</dbReference>
<proteinExistence type="predicted"/>
<dbReference type="AlphaFoldDB" id="A0A1E4RSE3"/>
<evidence type="ECO:0000313" key="7">
    <source>
        <dbReference type="EMBL" id="ODV70224.1"/>
    </source>
</evidence>
<evidence type="ECO:0000313" key="8">
    <source>
        <dbReference type="Proteomes" id="UP000095085"/>
    </source>
</evidence>
<dbReference type="InterPro" id="IPR028889">
    <property type="entry name" value="USP"/>
</dbReference>
<evidence type="ECO:0000256" key="4">
    <source>
        <dbReference type="PROSITE-ProRule" id="PRU00502"/>
    </source>
</evidence>
<dbReference type="OrthoDB" id="289038at2759"/>
<feature type="domain" description="UBP-type" evidence="6">
    <location>
        <begin position="88"/>
        <end position="184"/>
    </location>
</feature>
<dbReference type="Gene3D" id="3.90.70.10">
    <property type="entry name" value="Cysteine proteinases"/>
    <property type="match status" value="1"/>
</dbReference>
<dbReference type="PROSITE" id="PS50235">
    <property type="entry name" value="USP_3"/>
    <property type="match status" value="1"/>
</dbReference>
<dbReference type="Gene3D" id="3.30.40.10">
    <property type="entry name" value="Zinc/RING finger domain, C3HC4 (zinc finger)"/>
    <property type="match status" value="1"/>
</dbReference>
<evidence type="ECO:0000256" key="2">
    <source>
        <dbReference type="ARBA" id="ARBA00022771"/>
    </source>
</evidence>
<organism evidence="7 8">
    <name type="scientific">Hyphopichia burtonii NRRL Y-1933</name>
    <dbReference type="NCBI Taxonomy" id="984485"/>
    <lineage>
        <taxon>Eukaryota</taxon>
        <taxon>Fungi</taxon>
        <taxon>Dikarya</taxon>
        <taxon>Ascomycota</taxon>
        <taxon>Saccharomycotina</taxon>
        <taxon>Pichiomycetes</taxon>
        <taxon>Debaryomycetaceae</taxon>
        <taxon>Hyphopichia</taxon>
    </lineage>
</organism>
<dbReference type="InterPro" id="IPR001394">
    <property type="entry name" value="Peptidase_C19_UCH"/>
</dbReference>
<protein>
    <submittedName>
        <fullName evidence="7">Cysteine proteinase</fullName>
    </submittedName>
</protein>
<dbReference type="STRING" id="984485.A0A1E4RSE3"/>
<evidence type="ECO:0000259" key="5">
    <source>
        <dbReference type="PROSITE" id="PS50235"/>
    </source>
</evidence>
<dbReference type="PROSITE" id="PS00972">
    <property type="entry name" value="USP_1"/>
    <property type="match status" value="1"/>
</dbReference>
<dbReference type="SUPFAM" id="SSF57850">
    <property type="entry name" value="RING/U-box"/>
    <property type="match status" value="1"/>
</dbReference>
<dbReference type="GeneID" id="30997012"/>
<keyword evidence="3" id="KW-0862">Zinc</keyword>
<dbReference type="SUPFAM" id="SSF54001">
    <property type="entry name" value="Cysteine proteinases"/>
    <property type="match status" value="1"/>
</dbReference>
<evidence type="ECO:0000256" key="1">
    <source>
        <dbReference type="ARBA" id="ARBA00022723"/>
    </source>
</evidence>
<feature type="domain" description="USP" evidence="5">
    <location>
        <begin position="212"/>
        <end position="542"/>
    </location>
</feature>
<dbReference type="InterPro" id="IPR018200">
    <property type="entry name" value="USP_CS"/>
</dbReference>
<accession>A0A1E4RSE3</accession>
<dbReference type="InterPro" id="IPR001607">
    <property type="entry name" value="Znf_UBP"/>
</dbReference>
<keyword evidence="2 4" id="KW-0863">Zinc-finger</keyword>
<gene>
    <name evidence="7" type="ORF">HYPBUDRAFT_159977</name>
</gene>
<evidence type="ECO:0000256" key="3">
    <source>
        <dbReference type="ARBA" id="ARBA00022833"/>
    </source>
</evidence>
<dbReference type="SMART" id="SM00290">
    <property type="entry name" value="ZnF_UBP"/>
    <property type="match status" value="1"/>
</dbReference>
<dbReference type="GO" id="GO:0016579">
    <property type="term" value="P:protein deubiquitination"/>
    <property type="evidence" value="ECO:0007669"/>
    <property type="project" value="InterPro"/>
</dbReference>
<keyword evidence="1" id="KW-0479">Metal-binding</keyword>
<reference evidence="8" key="1">
    <citation type="submission" date="2016-05" db="EMBL/GenBank/DDBJ databases">
        <title>Comparative genomics of biotechnologically important yeasts.</title>
        <authorList>
            <consortium name="DOE Joint Genome Institute"/>
            <person name="Riley R."/>
            <person name="Haridas S."/>
            <person name="Wolfe K.H."/>
            <person name="Lopes M.R."/>
            <person name="Hittinger C.T."/>
            <person name="Goker M."/>
            <person name="Salamov A."/>
            <person name="Wisecaver J."/>
            <person name="Long T.M."/>
            <person name="Aerts A.L."/>
            <person name="Barry K."/>
            <person name="Choi C."/>
            <person name="Clum A."/>
            <person name="Coughlan A.Y."/>
            <person name="Deshpande S."/>
            <person name="Douglass A.P."/>
            <person name="Hanson S.J."/>
            <person name="Klenk H.-P."/>
            <person name="Labutti K."/>
            <person name="Lapidus A."/>
            <person name="Lindquist E."/>
            <person name="Lipzen A."/>
            <person name="Meier-Kolthoff J.P."/>
            <person name="Ohm R.A."/>
            <person name="Otillar R.P."/>
            <person name="Pangilinan J."/>
            <person name="Peng Y."/>
            <person name="Rokas A."/>
            <person name="Rosa C.A."/>
            <person name="Scheuner C."/>
            <person name="Sibirny A.A."/>
            <person name="Slot J.C."/>
            <person name="Stielow J.B."/>
            <person name="Sun H."/>
            <person name="Kurtzman C.P."/>
            <person name="Blackwell M."/>
            <person name="Grigoriev I.V."/>
            <person name="Jeffries T.W."/>
        </authorList>
    </citation>
    <scope>NUCLEOTIDE SEQUENCE [LARGE SCALE GENOMIC DNA]</scope>
    <source>
        <strain evidence="8">NRRL Y-1933</strain>
    </source>
</reference>
<dbReference type="Proteomes" id="UP000095085">
    <property type="component" value="Unassembled WGS sequence"/>
</dbReference>
<dbReference type="InterPro" id="IPR050164">
    <property type="entry name" value="Peptidase_C19"/>
</dbReference>
<dbReference type="GO" id="GO:0005829">
    <property type="term" value="C:cytosol"/>
    <property type="evidence" value="ECO:0007669"/>
    <property type="project" value="TreeGrafter"/>
</dbReference>
<dbReference type="PANTHER" id="PTHR24006">
    <property type="entry name" value="UBIQUITIN CARBOXYL-TERMINAL HYDROLASE"/>
    <property type="match status" value="1"/>
</dbReference>
<dbReference type="Pfam" id="PF00443">
    <property type="entry name" value="UCH"/>
    <property type="match status" value="1"/>
</dbReference>
<dbReference type="InterPro" id="IPR038765">
    <property type="entry name" value="Papain-like_cys_pep_sf"/>
</dbReference>
<evidence type="ECO:0000259" key="6">
    <source>
        <dbReference type="PROSITE" id="PS50271"/>
    </source>
</evidence>
<dbReference type="EMBL" id="KV454538">
    <property type="protein sequence ID" value="ODV70224.1"/>
    <property type="molecule type" value="Genomic_DNA"/>
</dbReference>
<dbReference type="InterPro" id="IPR013083">
    <property type="entry name" value="Znf_RING/FYVE/PHD"/>
</dbReference>
<dbReference type="PROSITE" id="PS50271">
    <property type="entry name" value="ZF_UBP"/>
    <property type="match status" value="1"/>
</dbReference>